<accession>A0ABQ4S023</accession>
<sequence>MAEAALQVHRELSSEIVRRLVARPIRIDARGSAVIPAETVVTQPEPAAAAVEAPREEVEPAVSGELARLRTEMTLMKAVLEAERRETARLRACIEDVATPGPVLDDARATRDRWATLVDRLLHAPR</sequence>
<keyword evidence="2" id="KW-1185">Reference proteome</keyword>
<dbReference type="Proteomes" id="UP001055125">
    <property type="component" value="Unassembled WGS sequence"/>
</dbReference>
<proteinExistence type="predicted"/>
<gene>
    <name evidence="1" type="ORF">OCOJLMKI_3679</name>
</gene>
<evidence type="ECO:0000313" key="2">
    <source>
        <dbReference type="Proteomes" id="UP001055125"/>
    </source>
</evidence>
<reference evidence="1" key="1">
    <citation type="journal article" date="2021" name="Front. Microbiol.">
        <title>Comprehensive Comparative Genomics and Phenotyping of Methylobacterium Species.</title>
        <authorList>
            <person name="Alessa O."/>
            <person name="Ogura Y."/>
            <person name="Fujitani Y."/>
            <person name="Takami H."/>
            <person name="Hayashi T."/>
            <person name="Sahin N."/>
            <person name="Tani A."/>
        </authorList>
    </citation>
    <scope>NUCLEOTIDE SEQUENCE</scope>
    <source>
        <strain evidence="1">DSM 19015</strain>
    </source>
</reference>
<reference evidence="1" key="2">
    <citation type="submission" date="2021-08" db="EMBL/GenBank/DDBJ databases">
        <authorList>
            <person name="Tani A."/>
            <person name="Ola A."/>
            <person name="Ogura Y."/>
            <person name="Katsura K."/>
            <person name="Hayashi T."/>
        </authorList>
    </citation>
    <scope>NUCLEOTIDE SEQUENCE</scope>
    <source>
        <strain evidence="1">DSM 19015</strain>
    </source>
</reference>
<organism evidence="1 2">
    <name type="scientific">Methylobacterium iners</name>
    <dbReference type="NCBI Taxonomy" id="418707"/>
    <lineage>
        <taxon>Bacteria</taxon>
        <taxon>Pseudomonadati</taxon>
        <taxon>Pseudomonadota</taxon>
        <taxon>Alphaproteobacteria</taxon>
        <taxon>Hyphomicrobiales</taxon>
        <taxon>Methylobacteriaceae</taxon>
        <taxon>Methylobacterium</taxon>
    </lineage>
</organism>
<dbReference type="RefSeq" id="WP_238245561.1">
    <property type="nucleotide sequence ID" value="NZ_BPQP01000061.1"/>
</dbReference>
<name>A0ABQ4S023_9HYPH</name>
<evidence type="ECO:0000313" key="1">
    <source>
        <dbReference type="EMBL" id="GJD96458.1"/>
    </source>
</evidence>
<dbReference type="EMBL" id="BPQP01000061">
    <property type="protein sequence ID" value="GJD96458.1"/>
    <property type="molecule type" value="Genomic_DNA"/>
</dbReference>
<comment type="caution">
    <text evidence="1">The sequence shown here is derived from an EMBL/GenBank/DDBJ whole genome shotgun (WGS) entry which is preliminary data.</text>
</comment>
<protein>
    <submittedName>
        <fullName evidence="1">Uncharacterized protein</fullName>
    </submittedName>
</protein>